<gene>
    <name evidence="1" type="ORF">EQG49_03620</name>
</gene>
<sequence length="107" mass="11914">MNEKEFIAYIEANAKSGVESWFENAYADEERKNAGRGMAKKWNDAKMTRAVEKLWQQVAGGMFTTIGNALGDKNKDNVDAWMGMLNDETIESLSESLAEAQFGPDAE</sequence>
<name>A0A4P6YSH1_9LACO</name>
<dbReference type="EMBL" id="CP037940">
    <property type="protein sequence ID" value="QBO35611.1"/>
    <property type="molecule type" value="Genomic_DNA"/>
</dbReference>
<protein>
    <submittedName>
        <fullName evidence="1">Uncharacterized protein</fullName>
    </submittedName>
</protein>
<reference evidence="2" key="1">
    <citation type="submission" date="2019-03" db="EMBL/GenBank/DDBJ databases">
        <title>Weissella sp. 26KH-42 Genome sequencing.</title>
        <authorList>
            <person name="Heo J."/>
            <person name="Kim S.-J."/>
            <person name="Kim J.-S."/>
            <person name="Hong S.-B."/>
            <person name="Kwon S.-W."/>
        </authorList>
    </citation>
    <scope>NUCLEOTIDE SEQUENCE [LARGE SCALE GENOMIC DNA]</scope>
    <source>
        <strain evidence="2">26KH-42</strain>
    </source>
</reference>
<evidence type="ECO:0000313" key="2">
    <source>
        <dbReference type="Proteomes" id="UP000292886"/>
    </source>
</evidence>
<dbReference type="KEGG" id="wei:EQG49_03620"/>
<proteinExistence type="predicted"/>
<dbReference type="Proteomes" id="UP000292886">
    <property type="component" value="Chromosome"/>
</dbReference>
<keyword evidence="2" id="KW-1185">Reference proteome</keyword>
<dbReference type="AlphaFoldDB" id="A0A4P6YSH1"/>
<organism evidence="1 2">
    <name type="scientific">Periweissella cryptocerci</name>
    <dbReference type="NCBI Taxonomy" id="2506420"/>
    <lineage>
        <taxon>Bacteria</taxon>
        <taxon>Bacillati</taxon>
        <taxon>Bacillota</taxon>
        <taxon>Bacilli</taxon>
        <taxon>Lactobacillales</taxon>
        <taxon>Lactobacillaceae</taxon>
        <taxon>Periweissella</taxon>
    </lineage>
</organism>
<evidence type="ECO:0000313" key="1">
    <source>
        <dbReference type="EMBL" id="QBO35611.1"/>
    </source>
</evidence>
<dbReference type="OrthoDB" id="2361267at2"/>
<accession>A0A4P6YSH1</accession>
<dbReference type="RefSeq" id="WP_133362690.1">
    <property type="nucleotide sequence ID" value="NZ_CP037940.1"/>
</dbReference>